<reference evidence="1" key="1">
    <citation type="submission" date="2014-09" db="EMBL/GenBank/DDBJ databases">
        <authorList>
            <person name="Magalhaes I.L.F."/>
            <person name="Oliveira U."/>
            <person name="Santos F.R."/>
            <person name="Vidigal T.H.D.A."/>
            <person name="Brescovit A.D."/>
            <person name="Santos A.J."/>
        </authorList>
    </citation>
    <scope>NUCLEOTIDE SEQUENCE</scope>
    <source>
        <tissue evidence="1">Shoot tissue taken approximately 20 cm above the soil surface</tissue>
    </source>
</reference>
<protein>
    <submittedName>
        <fullName evidence="1">Uncharacterized protein</fullName>
    </submittedName>
</protein>
<dbReference type="EMBL" id="GBRH01226960">
    <property type="protein sequence ID" value="JAD70935.1"/>
    <property type="molecule type" value="Transcribed_RNA"/>
</dbReference>
<dbReference type="AlphaFoldDB" id="A0A0A9CC05"/>
<evidence type="ECO:0000313" key="1">
    <source>
        <dbReference type="EMBL" id="JAD70935.1"/>
    </source>
</evidence>
<reference evidence="1" key="2">
    <citation type="journal article" date="2015" name="Data Brief">
        <title>Shoot transcriptome of the giant reed, Arundo donax.</title>
        <authorList>
            <person name="Barrero R.A."/>
            <person name="Guerrero F.D."/>
            <person name="Moolhuijzen P."/>
            <person name="Goolsby J.A."/>
            <person name="Tidwell J."/>
            <person name="Bellgard S.E."/>
            <person name="Bellgard M.I."/>
        </authorList>
    </citation>
    <scope>NUCLEOTIDE SEQUENCE</scope>
    <source>
        <tissue evidence="1">Shoot tissue taken approximately 20 cm above the soil surface</tissue>
    </source>
</reference>
<proteinExistence type="predicted"/>
<organism evidence="1">
    <name type="scientific">Arundo donax</name>
    <name type="common">Giant reed</name>
    <name type="synonym">Donax arundinaceus</name>
    <dbReference type="NCBI Taxonomy" id="35708"/>
    <lineage>
        <taxon>Eukaryota</taxon>
        <taxon>Viridiplantae</taxon>
        <taxon>Streptophyta</taxon>
        <taxon>Embryophyta</taxon>
        <taxon>Tracheophyta</taxon>
        <taxon>Spermatophyta</taxon>
        <taxon>Magnoliopsida</taxon>
        <taxon>Liliopsida</taxon>
        <taxon>Poales</taxon>
        <taxon>Poaceae</taxon>
        <taxon>PACMAD clade</taxon>
        <taxon>Arundinoideae</taxon>
        <taxon>Arundineae</taxon>
        <taxon>Arundo</taxon>
    </lineage>
</organism>
<name>A0A0A9CC05_ARUDO</name>
<sequence length="36" mass="4001">MISWHKICTCAHSCSLPSRMDTSDICVHSCSLLYGN</sequence>
<accession>A0A0A9CC05</accession>